<dbReference type="AlphaFoldDB" id="A0ABD1RFE2"/>
<organism evidence="1 2">
    <name type="scientific">Abeliophyllum distichum</name>
    <dbReference type="NCBI Taxonomy" id="126358"/>
    <lineage>
        <taxon>Eukaryota</taxon>
        <taxon>Viridiplantae</taxon>
        <taxon>Streptophyta</taxon>
        <taxon>Embryophyta</taxon>
        <taxon>Tracheophyta</taxon>
        <taxon>Spermatophyta</taxon>
        <taxon>Magnoliopsida</taxon>
        <taxon>eudicotyledons</taxon>
        <taxon>Gunneridae</taxon>
        <taxon>Pentapetalae</taxon>
        <taxon>asterids</taxon>
        <taxon>lamiids</taxon>
        <taxon>Lamiales</taxon>
        <taxon>Oleaceae</taxon>
        <taxon>Forsythieae</taxon>
        <taxon>Abeliophyllum</taxon>
    </lineage>
</organism>
<evidence type="ECO:0000313" key="2">
    <source>
        <dbReference type="Proteomes" id="UP001604336"/>
    </source>
</evidence>
<evidence type="ECO:0000313" key="1">
    <source>
        <dbReference type="EMBL" id="KAL2487135.1"/>
    </source>
</evidence>
<keyword evidence="2" id="KW-1185">Reference proteome</keyword>
<comment type="caution">
    <text evidence="1">The sequence shown here is derived from an EMBL/GenBank/DDBJ whole genome shotgun (WGS) entry which is preliminary data.</text>
</comment>
<reference evidence="2" key="1">
    <citation type="submission" date="2024-07" db="EMBL/GenBank/DDBJ databases">
        <title>Two chromosome-level genome assemblies of Korean endemic species Abeliophyllum distichum and Forsythia ovata (Oleaceae).</title>
        <authorList>
            <person name="Jang H."/>
        </authorList>
    </citation>
    <scope>NUCLEOTIDE SEQUENCE [LARGE SCALE GENOMIC DNA]</scope>
</reference>
<proteinExistence type="predicted"/>
<dbReference type="EMBL" id="JBFOLK010000009">
    <property type="protein sequence ID" value="KAL2487135.1"/>
    <property type="molecule type" value="Genomic_DNA"/>
</dbReference>
<gene>
    <name evidence="1" type="ORF">Adt_31891</name>
</gene>
<dbReference type="Proteomes" id="UP001604336">
    <property type="component" value="Unassembled WGS sequence"/>
</dbReference>
<protein>
    <submittedName>
        <fullName evidence="1">Uncharacterized protein</fullName>
    </submittedName>
</protein>
<sequence length="101" mass="11206">MARSRKATDWRNMSLSPSSFESAIHCAPPDQITRFNQDLTKVICPQDDALMVVGDLANFNVKRVLVDTGNVADILTLGAFLVLKRLLKELIPINMHLQGLS</sequence>
<name>A0ABD1RFE2_9LAMI</name>
<accession>A0ABD1RFE2</accession>